<dbReference type="Proteomes" id="UP000093111">
    <property type="component" value="Unassembled WGS sequence"/>
</dbReference>
<feature type="domain" description="FAD dependent oxidoreductase" evidence="2">
    <location>
        <begin position="3"/>
        <end position="350"/>
    </location>
</feature>
<dbReference type="GO" id="GO:0016491">
    <property type="term" value="F:oxidoreductase activity"/>
    <property type="evidence" value="ECO:0007669"/>
    <property type="project" value="UniProtKB-KW"/>
</dbReference>
<comment type="caution">
    <text evidence="3">The sequence shown here is derived from an EMBL/GenBank/DDBJ whole genome shotgun (WGS) entry which is preliminary data.</text>
</comment>
<dbReference type="SUPFAM" id="SSF51971">
    <property type="entry name" value="Nucleotide-binding domain"/>
    <property type="match status" value="1"/>
</dbReference>
<dbReference type="SUPFAM" id="SSF54373">
    <property type="entry name" value="FAD-linked reductases, C-terminal domain"/>
    <property type="match status" value="1"/>
</dbReference>
<evidence type="ECO:0000259" key="2">
    <source>
        <dbReference type="Pfam" id="PF01266"/>
    </source>
</evidence>
<dbReference type="STRING" id="1612624.ADU59_22105"/>
<dbReference type="Gene3D" id="3.50.50.60">
    <property type="entry name" value="FAD/NAD(P)-binding domain"/>
    <property type="match status" value="1"/>
</dbReference>
<dbReference type="Pfam" id="PF01266">
    <property type="entry name" value="DAO"/>
    <property type="match status" value="1"/>
</dbReference>
<dbReference type="PANTHER" id="PTHR13847">
    <property type="entry name" value="SARCOSINE DEHYDROGENASE-RELATED"/>
    <property type="match status" value="1"/>
</dbReference>
<dbReference type="GO" id="GO:0005737">
    <property type="term" value="C:cytoplasm"/>
    <property type="evidence" value="ECO:0007669"/>
    <property type="project" value="TreeGrafter"/>
</dbReference>
<organism evidence="3 4">
    <name type="scientific">Pararhizobium polonicum</name>
    <dbReference type="NCBI Taxonomy" id="1612624"/>
    <lineage>
        <taxon>Bacteria</taxon>
        <taxon>Pseudomonadati</taxon>
        <taxon>Pseudomonadota</taxon>
        <taxon>Alphaproteobacteria</taxon>
        <taxon>Hyphomicrobiales</taxon>
        <taxon>Rhizobiaceae</taxon>
        <taxon>Rhizobium/Agrobacterium group</taxon>
        <taxon>Pararhizobium</taxon>
    </lineage>
</organism>
<proteinExistence type="predicted"/>
<dbReference type="InterPro" id="IPR036188">
    <property type="entry name" value="FAD/NAD-bd_sf"/>
</dbReference>
<dbReference type="EMBL" id="LGLV01000015">
    <property type="protein sequence ID" value="OBZ93170.1"/>
    <property type="molecule type" value="Genomic_DNA"/>
</dbReference>
<evidence type="ECO:0000256" key="1">
    <source>
        <dbReference type="ARBA" id="ARBA00023002"/>
    </source>
</evidence>
<dbReference type="OrthoDB" id="7818064at2"/>
<name>A0A1C7NVZ4_9HYPH</name>
<keyword evidence="1" id="KW-0560">Oxidoreductase</keyword>
<dbReference type="RefSeq" id="WP_068956600.1">
    <property type="nucleotide sequence ID" value="NZ_LGLV01000015.1"/>
</dbReference>
<protein>
    <submittedName>
        <fullName evidence="3">D-amino acid oxidase</fullName>
    </submittedName>
</protein>
<accession>A0A1C7NVZ4</accession>
<dbReference type="AlphaFoldDB" id="A0A1C7NVZ4"/>
<sequence>MADLLIVGGGIMGLWAAVMAERAGLKTVLVERDRIGAGASGGVLGALMPYMPDRWDIKKQFQFDALVSLEAEIAGLEAQTGMSAGYRRSGRLMPLPKPHLRTIALRHEQDALAHWRQDGKQFFWHVQDDPAAAGWPESEAMASGVVLDTLAARVDPRRLLAVLAQFLRQSRHVRIEEGRALGGLDPVAGKATFRDGQSLSFGTCILAAGVQSFPHLDALEHMPASTSSGTAVKGQAAVLKADIDSALPVIFMDGLYVVPHDNGLVAVGSTSENSFAEPLSNDVLLEDLLMRARAVVPLLRDAPIVERWAGLRPKAIGRDPMVGRHPDHERLYTLTGGFKISFGLAHRLAASVIGEMAGRTDEALPGSFHCRAHVSLLRAS</sequence>
<dbReference type="PATRIC" id="fig|1612624.7.peg.2089"/>
<dbReference type="InterPro" id="IPR006076">
    <property type="entry name" value="FAD-dep_OxRdtase"/>
</dbReference>
<dbReference type="Gene3D" id="3.30.9.10">
    <property type="entry name" value="D-Amino Acid Oxidase, subunit A, domain 2"/>
    <property type="match status" value="1"/>
</dbReference>
<evidence type="ECO:0000313" key="3">
    <source>
        <dbReference type="EMBL" id="OBZ93170.1"/>
    </source>
</evidence>
<dbReference type="PANTHER" id="PTHR13847:SF289">
    <property type="entry name" value="GLYCINE OXIDASE"/>
    <property type="match status" value="1"/>
</dbReference>
<evidence type="ECO:0000313" key="4">
    <source>
        <dbReference type="Proteomes" id="UP000093111"/>
    </source>
</evidence>
<keyword evidence="4" id="KW-1185">Reference proteome</keyword>
<reference evidence="3 4" key="1">
    <citation type="journal article" date="2016" name="Syst. Appl. Microbiol.">
        <title>Pararhizobium polonicum sp. nov. isolated from tumors on stone fruit rootstocks.</title>
        <authorList>
            <person name="Pulawska J."/>
            <person name="Kuzmanovic N."/>
            <person name="Willems A."/>
            <person name="Pothier J.F."/>
        </authorList>
    </citation>
    <scope>NUCLEOTIDE SEQUENCE [LARGE SCALE GENOMIC DNA]</scope>
    <source>
        <strain evidence="3 4">F5.1</strain>
    </source>
</reference>
<gene>
    <name evidence="3" type="ORF">ADU59_22105</name>
</gene>